<keyword evidence="1" id="KW-1133">Transmembrane helix</keyword>
<sequence length="50" mass="5623">MHRSGDLNGVICKFGFLFAQGLCLFAGLPIDLQVLMLYLLILVLYLQSTY</sequence>
<evidence type="ECO:0000256" key="1">
    <source>
        <dbReference type="SAM" id="Phobius"/>
    </source>
</evidence>
<evidence type="ECO:0000313" key="3">
    <source>
        <dbReference type="Proteomes" id="UP000252731"/>
    </source>
</evidence>
<accession>A0A366JWY2</accession>
<reference evidence="2 3" key="1">
    <citation type="submission" date="2018-06" db="EMBL/GenBank/DDBJ databases">
        <title>Freshwater and sediment microbial communities from various areas in North America, analyzing microbe dynamics in response to fracking.</title>
        <authorList>
            <person name="Lamendella R."/>
        </authorList>
    </citation>
    <scope>NUCLEOTIDE SEQUENCE [LARGE SCALE GENOMIC DNA]</scope>
    <source>
        <strain evidence="2 3">14_TX</strain>
    </source>
</reference>
<dbReference type="Proteomes" id="UP000252731">
    <property type="component" value="Unassembled WGS sequence"/>
</dbReference>
<feature type="transmembrane region" description="Helical" evidence="1">
    <location>
        <begin position="21"/>
        <end position="46"/>
    </location>
</feature>
<organism evidence="2 3">
    <name type="scientific">Cytobacillus firmus</name>
    <name type="common">Bacillus firmus</name>
    <dbReference type="NCBI Taxonomy" id="1399"/>
    <lineage>
        <taxon>Bacteria</taxon>
        <taxon>Bacillati</taxon>
        <taxon>Bacillota</taxon>
        <taxon>Bacilli</taxon>
        <taxon>Bacillales</taxon>
        <taxon>Bacillaceae</taxon>
        <taxon>Cytobacillus</taxon>
    </lineage>
</organism>
<dbReference type="RefSeq" id="WP_166672511.1">
    <property type="nucleotide sequence ID" value="NZ_QNSF01000006.1"/>
</dbReference>
<keyword evidence="1" id="KW-0472">Membrane</keyword>
<comment type="caution">
    <text evidence="2">The sequence shown here is derived from an EMBL/GenBank/DDBJ whole genome shotgun (WGS) entry which is preliminary data.</text>
</comment>
<gene>
    <name evidence="2" type="ORF">DFO70_106253</name>
</gene>
<evidence type="ECO:0000313" key="2">
    <source>
        <dbReference type="EMBL" id="RBP93121.1"/>
    </source>
</evidence>
<dbReference type="EMBL" id="QNSF01000006">
    <property type="protein sequence ID" value="RBP93121.1"/>
    <property type="molecule type" value="Genomic_DNA"/>
</dbReference>
<keyword evidence="3" id="KW-1185">Reference proteome</keyword>
<protein>
    <submittedName>
        <fullName evidence="2">Uncharacterized protein</fullName>
    </submittedName>
</protein>
<proteinExistence type="predicted"/>
<name>A0A366JWY2_CYTFI</name>
<keyword evidence="1" id="KW-0812">Transmembrane</keyword>
<dbReference type="AlphaFoldDB" id="A0A366JWY2"/>